<reference evidence="2 3" key="1">
    <citation type="submission" date="2016-10" db="EMBL/GenBank/DDBJ databases">
        <authorList>
            <person name="de Groot N.N."/>
        </authorList>
    </citation>
    <scope>NUCLEOTIDE SEQUENCE [LARGE SCALE GENOMIC DNA]</scope>
    <source>
        <strain evidence="2 3">DSM 45317</strain>
    </source>
</reference>
<name>A0A1I4GN11_9ACTN</name>
<sequence length="308" mass="33044">MLVLGLASSHAPAMLLPVEHWPAAYRMVAGDVPQPRTADAETPQTNAVARQRIDAGFTALREALAAARPDVLVIVGDDQEEVFGPAFNPTLAVFCGAEVSGSTLPRFRDRPGLDQRVQLKCAGELGAHVAAELTRRGFDPAVMTELRPLSRPEGIGHAFTRPAHVLGVAEAGIPVVPIFLNAYHDPLPSARRCYDLGAALREIAEGRPERIAILGSGGLSHDPLGPRAGWIDQRLDTWVLSRIAEGRGEELTRLFEFDSDTLRGGSGEIRSWITVAGAFPGLPAQVVDYLPLHHAVTGLGFACWQPGR</sequence>
<keyword evidence="2" id="KW-0223">Dioxygenase</keyword>
<dbReference type="OrthoDB" id="8673673at2"/>
<dbReference type="SUPFAM" id="SSF53213">
    <property type="entry name" value="LigB-like"/>
    <property type="match status" value="1"/>
</dbReference>
<dbReference type="RefSeq" id="WP_091326083.1">
    <property type="nucleotide sequence ID" value="NZ_FOSW01000009.1"/>
</dbReference>
<evidence type="ECO:0000259" key="1">
    <source>
        <dbReference type="Pfam" id="PF02900"/>
    </source>
</evidence>
<dbReference type="AlphaFoldDB" id="A0A1I4GN11"/>
<organism evidence="2 3">
    <name type="scientific">Geodermatophilus ruber</name>
    <dbReference type="NCBI Taxonomy" id="504800"/>
    <lineage>
        <taxon>Bacteria</taxon>
        <taxon>Bacillati</taxon>
        <taxon>Actinomycetota</taxon>
        <taxon>Actinomycetes</taxon>
        <taxon>Geodermatophilales</taxon>
        <taxon>Geodermatophilaceae</taxon>
        <taxon>Geodermatophilus</taxon>
    </lineage>
</organism>
<dbReference type="STRING" id="504800.SAMN04488085_10973"/>
<dbReference type="GO" id="GO:0008198">
    <property type="term" value="F:ferrous iron binding"/>
    <property type="evidence" value="ECO:0007669"/>
    <property type="project" value="InterPro"/>
</dbReference>
<dbReference type="Proteomes" id="UP000199152">
    <property type="component" value="Unassembled WGS sequence"/>
</dbReference>
<dbReference type="Pfam" id="PF02900">
    <property type="entry name" value="LigB"/>
    <property type="match status" value="1"/>
</dbReference>
<dbReference type="Gene3D" id="3.40.830.10">
    <property type="entry name" value="LigB-like"/>
    <property type="match status" value="1"/>
</dbReference>
<gene>
    <name evidence="2" type="ORF">SAMN04488085_10973</name>
</gene>
<keyword evidence="3" id="KW-1185">Reference proteome</keyword>
<accession>A0A1I4GN11</accession>
<dbReference type="EMBL" id="FOSW01000009">
    <property type="protein sequence ID" value="SFL30883.1"/>
    <property type="molecule type" value="Genomic_DNA"/>
</dbReference>
<keyword evidence="2" id="KW-0560">Oxidoreductase</keyword>
<dbReference type="InterPro" id="IPR004183">
    <property type="entry name" value="Xdiol_dOase_suB"/>
</dbReference>
<proteinExistence type="predicted"/>
<dbReference type="InParanoid" id="A0A1I4GN11"/>
<feature type="domain" description="Extradiol ring-cleavage dioxygenase class III enzyme subunit B" evidence="1">
    <location>
        <begin position="40"/>
        <end position="287"/>
    </location>
</feature>
<dbReference type="GO" id="GO:0016702">
    <property type="term" value="F:oxidoreductase activity, acting on single donors with incorporation of molecular oxygen, incorporation of two atoms of oxygen"/>
    <property type="evidence" value="ECO:0007669"/>
    <property type="project" value="UniProtKB-ARBA"/>
</dbReference>
<evidence type="ECO:0000313" key="2">
    <source>
        <dbReference type="EMBL" id="SFL30883.1"/>
    </source>
</evidence>
<evidence type="ECO:0000313" key="3">
    <source>
        <dbReference type="Proteomes" id="UP000199152"/>
    </source>
</evidence>
<protein>
    <submittedName>
        <fullName evidence="2">Protocatechuate 4,5-dioxygenase, beta chain</fullName>
    </submittedName>
</protein>